<organism evidence="1 2">
    <name type="scientific">Microbulbifer taiwanensis</name>
    <dbReference type="NCBI Taxonomy" id="986746"/>
    <lineage>
        <taxon>Bacteria</taxon>
        <taxon>Pseudomonadati</taxon>
        <taxon>Pseudomonadota</taxon>
        <taxon>Gammaproteobacteria</taxon>
        <taxon>Cellvibrionales</taxon>
        <taxon>Microbulbiferaceae</taxon>
        <taxon>Microbulbifer</taxon>
    </lineage>
</organism>
<sequence length="384" mass="41470">MQFNQDLPVVAGHAAGKRIRCTTDLMPTYQRLKDAADRGNHWPRIALRELNALTSGMLDKKNVYVRPGKPDYYVVFLPGIKATVKRWTNDQYCITDMDLDERYFEATSQENTRMGLYRVAPPKGDEGWTAKYVQGGRVAPKAGRMVTVSDAGYSSADHAARAVIPRAIKAPDVAGASVRNGGCDLHFTPGKKLGSLIRYNALNNDQCRGSALHLAYSMAQARDIKDVIWLADSGGSLVLTQAMKILVDQGVTLKGHTAYLAKATSSPGQAVRLAHRLEMTLNEDFADTGLSPRGAFSQWRAAGARFADEHDAYDRERHADAWVSGAGKVAAPVGAVAFAGGLMGASVPVIASMSAIAGAVGFVGVWHNIGKSLVSKVRDKELKR</sequence>
<protein>
    <recommendedName>
        <fullName evidence="3">Transmembrane protein</fullName>
    </recommendedName>
</protein>
<reference evidence="2" key="1">
    <citation type="journal article" date="2019" name="Int. J. Syst. Evol. Microbiol.">
        <title>The Global Catalogue of Microorganisms (GCM) 10K type strain sequencing project: providing services to taxonomists for standard genome sequencing and annotation.</title>
        <authorList>
            <consortium name="The Broad Institute Genomics Platform"/>
            <consortium name="The Broad Institute Genome Sequencing Center for Infectious Disease"/>
            <person name="Wu L."/>
            <person name="Ma J."/>
        </authorList>
    </citation>
    <scope>NUCLEOTIDE SEQUENCE [LARGE SCALE GENOMIC DNA]</scope>
    <source>
        <strain evidence="2">CGMCC 1.13718</strain>
    </source>
</reference>
<dbReference type="Proteomes" id="UP001596425">
    <property type="component" value="Unassembled WGS sequence"/>
</dbReference>
<dbReference type="EMBL" id="JBHSVR010000001">
    <property type="protein sequence ID" value="MFC6635607.1"/>
    <property type="molecule type" value="Genomic_DNA"/>
</dbReference>
<gene>
    <name evidence="1" type="ORF">ACFQBM_20240</name>
</gene>
<name>A0ABW1YS67_9GAMM</name>
<dbReference type="RefSeq" id="WP_193192645.1">
    <property type="nucleotide sequence ID" value="NZ_JACZFR010000031.1"/>
</dbReference>
<evidence type="ECO:0008006" key="3">
    <source>
        <dbReference type="Google" id="ProtNLM"/>
    </source>
</evidence>
<proteinExistence type="predicted"/>
<evidence type="ECO:0000313" key="1">
    <source>
        <dbReference type="EMBL" id="MFC6635607.1"/>
    </source>
</evidence>
<keyword evidence="2" id="KW-1185">Reference proteome</keyword>
<accession>A0ABW1YS67</accession>
<comment type="caution">
    <text evidence="1">The sequence shown here is derived from an EMBL/GenBank/DDBJ whole genome shotgun (WGS) entry which is preliminary data.</text>
</comment>
<evidence type="ECO:0000313" key="2">
    <source>
        <dbReference type="Proteomes" id="UP001596425"/>
    </source>
</evidence>